<dbReference type="InterPro" id="IPR011453">
    <property type="entry name" value="DUF1559"/>
</dbReference>
<comment type="subcellular location">
    <subcellularLocation>
        <location evidence="1">Membrane</location>
        <topology evidence="1">Single-pass membrane protein</topology>
    </subcellularLocation>
</comment>
<organism evidence="7 8">
    <name type="scientific">Lentisphaera profundi</name>
    <dbReference type="NCBI Taxonomy" id="1658616"/>
    <lineage>
        <taxon>Bacteria</taxon>
        <taxon>Pseudomonadati</taxon>
        <taxon>Lentisphaerota</taxon>
        <taxon>Lentisphaeria</taxon>
        <taxon>Lentisphaerales</taxon>
        <taxon>Lentisphaeraceae</taxon>
        <taxon>Lentisphaera</taxon>
    </lineage>
</organism>
<keyword evidence="5" id="KW-0472">Membrane</keyword>
<evidence type="ECO:0000256" key="1">
    <source>
        <dbReference type="ARBA" id="ARBA00004167"/>
    </source>
</evidence>
<dbReference type="Proteomes" id="UP001214250">
    <property type="component" value="Chromosome 1"/>
</dbReference>
<evidence type="ECO:0000256" key="2">
    <source>
        <dbReference type="ARBA" id="ARBA00022481"/>
    </source>
</evidence>
<dbReference type="SUPFAM" id="SSF54523">
    <property type="entry name" value="Pili subunits"/>
    <property type="match status" value="1"/>
</dbReference>
<dbReference type="Gene3D" id="3.30.700.10">
    <property type="entry name" value="Glycoprotein, Type 4 Pilin"/>
    <property type="match status" value="1"/>
</dbReference>
<dbReference type="InterPro" id="IPR012902">
    <property type="entry name" value="N_methyl_site"/>
</dbReference>
<reference evidence="7 8" key="1">
    <citation type="submission" date="2023-02" db="EMBL/GenBank/DDBJ databases">
        <title>Genome sequence of Lentisphaera profundi SAORIC-696.</title>
        <authorList>
            <person name="Kim e."/>
            <person name="Cho J.-C."/>
            <person name="Choi A."/>
            <person name="Kang I."/>
        </authorList>
    </citation>
    <scope>NUCLEOTIDE SEQUENCE [LARGE SCALE GENOMIC DNA]</scope>
    <source>
        <strain evidence="7 8">SAORIC-696</strain>
    </source>
</reference>
<gene>
    <name evidence="7" type="ORF">PQO03_04285</name>
</gene>
<dbReference type="Pfam" id="PF07596">
    <property type="entry name" value="SBP_bac_10"/>
    <property type="match status" value="1"/>
</dbReference>
<keyword evidence="8" id="KW-1185">Reference proteome</keyword>
<dbReference type="PANTHER" id="PTHR30093">
    <property type="entry name" value="GENERAL SECRETION PATHWAY PROTEIN G"/>
    <property type="match status" value="1"/>
</dbReference>
<evidence type="ECO:0000259" key="6">
    <source>
        <dbReference type="Pfam" id="PF07596"/>
    </source>
</evidence>
<keyword evidence="3" id="KW-0812">Transmembrane</keyword>
<protein>
    <submittedName>
        <fullName evidence="7">Type II secretion system protein</fullName>
    </submittedName>
</protein>
<proteinExistence type="predicted"/>
<name>A0ABY7VSZ6_9BACT</name>
<dbReference type="NCBIfam" id="TIGR02532">
    <property type="entry name" value="IV_pilin_GFxxxE"/>
    <property type="match status" value="1"/>
</dbReference>
<sequence length="260" mass="28269">MQKRFTLIELLVVIAIIGILASLLLPVLGSARERAKRAVCKSNLKQIGVATVIYADDNDGFYMTQLNAISWDDKLSTYDSRNLTSIQMSQDYNNFAAATGTSADMHKLYACPSDDVPRVGARVTRSYVPNAYTTGGWANMWTGIVGEGDESRQITSVSDPAKSIAFFEWHHDANGVGGTGNGVGKGSPATLVLDINAGKEYTKHAYELSNYLMVDGHVSSMTYRNSVEVHSQRTGYRTASNPYSVGLGGNNLIGTYWDCN</sequence>
<evidence type="ECO:0000313" key="7">
    <source>
        <dbReference type="EMBL" id="WDE97172.1"/>
    </source>
</evidence>
<evidence type="ECO:0000256" key="5">
    <source>
        <dbReference type="ARBA" id="ARBA00023136"/>
    </source>
</evidence>
<keyword evidence="4" id="KW-1133">Transmembrane helix</keyword>
<dbReference type="EMBL" id="CP117811">
    <property type="protein sequence ID" value="WDE97172.1"/>
    <property type="molecule type" value="Genomic_DNA"/>
</dbReference>
<dbReference type="RefSeq" id="WP_274151400.1">
    <property type="nucleotide sequence ID" value="NZ_CP117811.1"/>
</dbReference>
<evidence type="ECO:0000256" key="3">
    <source>
        <dbReference type="ARBA" id="ARBA00022692"/>
    </source>
</evidence>
<keyword evidence="2" id="KW-0488">Methylation</keyword>
<dbReference type="PRINTS" id="PR00813">
    <property type="entry name" value="BCTERIALGSPG"/>
</dbReference>
<accession>A0ABY7VSZ6</accession>
<dbReference type="InterPro" id="IPR000983">
    <property type="entry name" value="Bac_GSPG_pilin"/>
</dbReference>
<dbReference type="InterPro" id="IPR045584">
    <property type="entry name" value="Pilin-like"/>
</dbReference>
<evidence type="ECO:0000313" key="8">
    <source>
        <dbReference type="Proteomes" id="UP001214250"/>
    </source>
</evidence>
<feature type="domain" description="DUF1559" evidence="6">
    <location>
        <begin position="30"/>
        <end position="133"/>
    </location>
</feature>
<evidence type="ECO:0000256" key="4">
    <source>
        <dbReference type="ARBA" id="ARBA00022989"/>
    </source>
</evidence>
<dbReference type="PANTHER" id="PTHR30093:SF44">
    <property type="entry name" value="TYPE II SECRETION SYSTEM CORE PROTEIN G"/>
    <property type="match status" value="1"/>
</dbReference>